<dbReference type="Proteomes" id="UP000183656">
    <property type="component" value="Unassembled WGS sequence"/>
</dbReference>
<dbReference type="InterPro" id="IPR036680">
    <property type="entry name" value="SPOR-like_sf"/>
</dbReference>
<dbReference type="EMBL" id="FPBX01000002">
    <property type="protein sequence ID" value="SFU36214.1"/>
    <property type="molecule type" value="Genomic_DNA"/>
</dbReference>
<dbReference type="OrthoDB" id="9153162at2"/>
<protein>
    <submittedName>
        <fullName evidence="3">Sporulation related domain-containing protein</fullName>
    </submittedName>
</protein>
<keyword evidence="4" id="KW-1185">Reference proteome</keyword>
<organism evidence="3 4">
    <name type="scientific">Paenacidovorax caeni</name>
    <dbReference type="NCBI Taxonomy" id="343013"/>
    <lineage>
        <taxon>Bacteria</taxon>
        <taxon>Pseudomonadati</taxon>
        <taxon>Pseudomonadota</taxon>
        <taxon>Betaproteobacteria</taxon>
        <taxon>Burkholderiales</taxon>
        <taxon>Comamonadaceae</taxon>
        <taxon>Paenacidovorax</taxon>
    </lineage>
</organism>
<dbReference type="GO" id="GO:0042834">
    <property type="term" value="F:peptidoglycan binding"/>
    <property type="evidence" value="ECO:0007669"/>
    <property type="project" value="InterPro"/>
</dbReference>
<feature type="region of interest" description="Disordered" evidence="1">
    <location>
        <begin position="55"/>
        <end position="87"/>
    </location>
</feature>
<dbReference type="SUPFAM" id="SSF110997">
    <property type="entry name" value="Sporulation related repeat"/>
    <property type="match status" value="1"/>
</dbReference>
<reference evidence="3 4" key="1">
    <citation type="submission" date="2016-10" db="EMBL/GenBank/DDBJ databases">
        <authorList>
            <person name="de Groot N.N."/>
        </authorList>
    </citation>
    <scope>NUCLEOTIDE SEQUENCE [LARGE SCALE GENOMIC DNA]</scope>
    <source>
        <strain evidence="3 4">R-24608</strain>
    </source>
</reference>
<evidence type="ECO:0000256" key="1">
    <source>
        <dbReference type="SAM" id="MobiDB-lite"/>
    </source>
</evidence>
<evidence type="ECO:0000259" key="2">
    <source>
        <dbReference type="Pfam" id="PF05036"/>
    </source>
</evidence>
<proteinExistence type="predicted"/>
<feature type="domain" description="SPOR" evidence="2">
    <location>
        <begin position="120"/>
        <end position="185"/>
    </location>
</feature>
<name>A0A1I7FJ76_9BURK</name>
<gene>
    <name evidence="3" type="ORF">SAMN04489707_100298</name>
</gene>
<evidence type="ECO:0000313" key="4">
    <source>
        <dbReference type="Proteomes" id="UP000183656"/>
    </source>
</evidence>
<dbReference type="STRING" id="343013.SAMN04489707_100298"/>
<accession>A0A1I7FJ76</accession>
<dbReference type="InterPro" id="IPR007730">
    <property type="entry name" value="SPOR-like_dom"/>
</dbReference>
<sequence>MLRLAVLILLLANAGYYAWSQGLLRTWGLAPATQSEPERLERQLNPDALKLLSAQSPQPAEADEPEPAEAAASAPATPPTPSSTQCLQAGSFDERQAAALRQAAATLPSGSWTLDAVVVPGRWMVYMGRFADAEAVDKKRTELRALGIAYDRPGAALEPGLSLGRFSSEERAQVALRDLARQGVRTARVVVERAEAKAYTLRLPAVDAQLRTQLDALQGALAGKPLAACN</sequence>
<dbReference type="Pfam" id="PF05036">
    <property type="entry name" value="SPOR"/>
    <property type="match status" value="1"/>
</dbReference>
<evidence type="ECO:0000313" key="3">
    <source>
        <dbReference type="EMBL" id="SFU36214.1"/>
    </source>
</evidence>
<dbReference type="RefSeq" id="WP_054255185.1">
    <property type="nucleotide sequence ID" value="NZ_CYIG01000005.1"/>
</dbReference>
<dbReference type="AlphaFoldDB" id="A0A1I7FJ76"/>